<comment type="caution">
    <text evidence="3">The sequence shown here is derived from an EMBL/GenBank/DDBJ whole genome shotgun (WGS) entry which is preliminary data.</text>
</comment>
<name>A0ABP5SB20_9ACTN</name>
<reference evidence="4" key="1">
    <citation type="journal article" date="2019" name="Int. J. Syst. Evol. Microbiol.">
        <title>The Global Catalogue of Microorganisms (GCM) 10K type strain sequencing project: providing services to taxonomists for standard genome sequencing and annotation.</title>
        <authorList>
            <consortium name="The Broad Institute Genomics Platform"/>
            <consortium name="The Broad Institute Genome Sequencing Center for Infectious Disease"/>
            <person name="Wu L."/>
            <person name="Ma J."/>
        </authorList>
    </citation>
    <scope>NUCLEOTIDE SEQUENCE [LARGE SCALE GENOMIC DNA]</scope>
    <source>
        <strain evidence="4">JCM 3272</strain>
    </source>
</reference>
<dbReference type="EMBL" id="BAAARV010000004">
    <property type="protein sequence ID" value="GAA2328167.1"/>
    <property type="molecule type" value="Genomic_DNA"/>
</dbReference>
<accession>A0ABP5SB20</accession>
<sequence>MVRTLLVTNDFPPRPGGIQQFVHNLAVRVPGDEVVVYASTWKGAGKFDAEQPFEVVREDTGMLLPTPRVARRAAEIARGRGCDRVWFGAAAPLGLLADGLRRRAGVTRVVALTHGHEVGWAALPGARGLLRRIARGADVVTYLGEYTRVRLDRAIGGLTALERLAPGVDVDAYSPGVDGGAVRARHGLQGRPVVVCVSRLVPRKGQDVLIRALPEVQRAVPGAALLIVSGGPYRGTLERLAREHGVERDVVFTGSVAWEELPAHYAAGDVFAMPCRTRRRGLDVEGLGIVYLEASATGLPVLAGDSGGAPDAVREGETGFVVPGRDVKAVADRLITLLRDRELAARMGATGRAWVEAEWRWESQAARLHALLAGEKGT</sequence>
<dbReference type="Proteomes" id="UP001501444">
    <property type="component" value="Unassembled WGS sequence"/>
</dbReference>
<dbReference type="InterPro" id="IPR001296">
    <property type="entry name" value="Glyco_trans_1"/>
</dbReference>
<dbReference type="InterPro" id="IPR050194">
    <property type="entry name" value="Glycosyltransferase_grp1"/>
</dbReference>
<protein>
    <submittedName>
        <fullName evidence="3">Glycosyltransferase family 4 protein</fullName>
    </submittedName>
</protein>
<proteinExistence type="predicted"/>
<evidence type="ECO:0000259" key="2">
    <source>
        <dbReference type="Pfam" id="PF00534"/>
    </source>
</evidence>
<dbReference type="Gene3D" id="3.40.50.2000">
    <property type="entry name" value="Glycogen Phosphorylase B"/>
    <property type="match status" value="2"/>
</dbReference>
<dbReference type="RefSeq" id="WP_344610477.1">
    <property type="nucleotide sequence ID" value="NZ_BAAARV010000004.1"/>
</dbReference>
<dbReference type="Pfam" id="PF00534">
    <property type="entry name" value="Glycos_transf_1"/>
    <property type="match status" value="1"/>
</dbReference>
<keyword evidence="4" id="KW-1185">Reference proteome</keyword>
<evidence type="ECO:0000313" key="3">
    <source>
        <dbReference type="EMBL" id="GAA2328167.1"/>
    </source>
</evidence>
<dbReference type="PANTHER" id="PTHR45947:SF3">
    <property type="entry name" value="SULFOQUINOVOSYL TRANSFERASE SQD2"/>
    <property type="match status" value="1"/>
</dbReference>
<keyword evidence="1" id="KW-0808">Transferase</keyword>
<dbReference type="CDD" id="cd03801">
    <property type="entry name" value="GT4_PimA-like"/>
    <property type="match status" value="1"/>
</dbReference>
<evidence type="ECO:0000256" key="1">
    <source>
        <dbReference type="ARBA" id="ARBA00022679"/>
    </source>
</evidence>
<evidence type="ECO:0000313" key="4">
    <source>
        <dbReference type="Proteomes" id="UP001501444"/>
    </source>
</evidence>
<organism evidence="3 4">
    <name type="scientific">Dactylosporangium salmoneum</name>
    <dbReference type="NCBI Taxonomy" id="53361"/>
    <lineage>
        <taxon>Bacteria</taxon>
        <taxon>Bacillati</taxon>
        <taxon>Actinomycetota</taxon>
        <taxon>Actinomycetes</taxon>
        <taxon>Micromonosporales</taxon>
        <taxon>Micromonosporaceae</taxon>
        <taxon>Dactylosporangium</taxon>
    </lineage>
</organism>
<dbReference type="SUPFAM" id="SSF53756">
    <property type="entry name" value="UDP-Glycosyltransferase/glycogen phosphorylase"/>
    <property type="match status" value="1"/>
</dbReference>
<dbReference type="PANTHER" id="PTHR45947">
    <property type="entry name" value="SULFOQUINOVOSYL TRANSFERASE SQD2"/>
    <property type="match status" value="1"/>
</dbReference>
<feature type="domain" description="Glycosyl transferase family 1" evidence="2">
    <location>
        <begin position="185"/>
        <end position="354"/>
    </location>
</feature>
<gene>
    <name evidence="3" type="ORF">GCM10010170_004470</name>
</gene>